<evidence type="ECO:0000313" key="1">
    <source>
        <dbReference type="EMBL" id="MFD2201433.1"/>
    </source>
</evidence>
<keyword evidence="2" id="KW-1185">Reference proteome</keyword>
<accession>A0ABW5B5L5</accession>
<dbReference type="Pfam" id="PF07813">
    <property type="entry name" value="LTXXQ"/>
    <property type="match status" value="1"/>
</dbReference>
<comment type="caution">
    <text evidence="1">The sequence shown here is derived from an EMBL/GenBank/DDBJ whole genome shotgun (WGS) entry which is preliminary data.</text>
</comment>
<name>A0ABW5B5L5_9BACT</name>
<dbReference type="EMBL" id="JBHUIV010000010">
    <property type="protein sequence ID" value="MFD2201433.1"/>
    <property type="molecule type" value="Genomic_DNA"/>
</dbReference>
<dbReference type="RefSeq" id="WP_380801351.1">
    <property type="nucleotide sequence ID" value="NZ_JBHUIV010000010.1"/>
</dbReference>
<gene>
    <name evidence="1" type="ORF">ACFSKV_07635</name>
</gene>
<reference evidence="2" key="1">
    <citation type="journal article" date="2019" name="Int. J. Syst. Evol. Microbiol.">
        <title>The Global Catalogue of Microorganisms (GCM) 10K type strain sequencing project: providing services to taxonomists for standard genome sequencing and annotation.</title>
        <authorList>
            <consortium name="The Broad Institute Genomics Platform"/>
            <consortium name="The Broad Institute Genome Sequencing Center for Infectious Disease"/>
            <person name="Wu L."/>
            <person name="Ma J."/>
        </authorList>
    </citation>
    <scope>NUCLEOTIDE SEQUENCE [LARGE SCALE GENOMIC DNA]</scope>
    <source>
        <strain evidence="2">KCTC 19812</strain>
    </source>
</reference>
<sequence length="149" mass="17926">MKQFILILFYFTFTLATYAQDREQQYDKEKLDAARIAFITNRLDLKPPQAEKFWPIFNQYQEDRKALMEEMSTLNKSFMQETDNDRALEKIGKRFEIQQKLLDREKVFMNEIISAITPVQALKLNGVNREFTRQVYRMQQGRERGNRNN</sequence>
<dbReference type="InterPro" id="IPR012899">
    <property type="entry name" value="LTXXQ"/>
</dbReference>
<dbReference type="Proteomes" id="UP001597414">
    <property type="component" value="Unassembled WGS sequence"/>
</dbReference>
<evidence type="ECO:0000313" key="2">
    <source>
        <dbReference type="Proteomes" id="UP001597414"/>
    </source>
</evidence>
<protein>
    <submittedName>
        <fullName evidence="1">Spy/CpxP family protein refolding chaperone</fullName>
    </submittedName>
</protein>
<organism evidence="1 2">
    <name type="scientific">Shivajiella indica</name>
    <dbReference type="NCBI Taxonomy" id="872115"/>
    <lineage>
        <taxon>Bacteria</taxon>
        <taxon>Pseudomonadati</taxon>
        <taxon>Bacteroidota</taxon>
        <taxon>Cytophagia</taxon>
        <taxon>Cytophagales</taxon>
        <taxon>Cyclobacteriaceae</taxon>
        <taxon>Shivajiella</taxon>
    </lineage>
</organism>
<proteinExistence type="predicted"/>
<dbReference type="Gene3D" id="1.20.120.1490">
    <property type="match status" value="1"/>
</dbReference>